<evidence type="ECO:0000256" key="1">
    <source>
        <dbReference type="ARBA" id="ARBA00004651"/>
    </source>
</evidence>
<feature type="transmembrane region" description="Helical" evidence="8">
    <location>
        <begin position="97"/>
        <end position="117"/>
    </location>
</feature>
<protein>
    <recommendedName>
        <fullName evidence="8">Fluoride-specific ion channel FluC</fullName>
    </recommendedName>
</protein>
<keyword evidence="4 8" id="KW-1133">Transmembrane helix</keyword>
<keyword evidence="5 8" id="KW-0472">Membrane</keyword>
<name>A0AAP2Z6G6_9EURY</name>
<comment type="caution">
    <text evidence="9">The sequence shown here is derived from an EMBL/GenBank/DDBJ whole genome shotgun (WGS) entry which is preliminary data.</text>
</comment>
<dbReference type="RefSeq" id="WP_342806399.1">
    <property type="nucleotide sequence ID" value="NZ_JAOPJZ010000002.1"/>
</dbReference>
<evidence type="ECO:0000256" key="3">
    <source>
        <dbReference type="ARBA" id="ARBA00022692"/>
    </source>
</evidence>
<dbReference type="GO" id="GO:0005886">
    <property type="term" value="C:plasma membrane"/>
    <property type="evidence" value="ECO:0007669"/>
    <property type="project" value="UniProtKB-SubCell"/>
</dbReference>
<dbReference type="Pfam" id="PF02537">
    <property type="entry name" value="CRCB"/>
    <property type="match status" value="1"/>
</dbReference>
<comment type="caution">
    <text evidence="8">Lacks conserved residue(s) required for the propagation of feature annotation.</text>
</comment>
<dbReference type="AlphaFoldDB" id="A0AAP2Z6G6"/>
<evidence type="ECO:0000313" key="10">
    <source>
        <dbReference type="Proteomes" id="UP001321047"/>
    </source>
</evidence>
<keyword evidence="8" id="KW-0407">Ion channel</keyword>
<organism evidence="9 10">
    <name type="scientific">Natronosalvus hydrolyticus</name>
    <dbReference type="NCBI Taxonomy" id="2979988"/>
    <lineage>
        <taxon>Archaea</taxon>
        <taxon>Methanobacteriati</taxon>
        <taxon>Methanobacteriota</taxon>
        <taxon>Stenosarchaea group</taxon>
        <taxon>Halobacteria</taxon>
        <taxon>Halobacteriales</taxon>
        <taxon>Natrialbaceae</taxon>
        <taxon>Natronosalvus</taxon>
    </lineage>
</organism>
<reference evidence="9 10" key="1">
    <citation type="submission" date="2022-09" db="EMBL/GenBank/DDBJ databases">
        <title>Enrichment on poylsaccharides allowed isolation of novel metabolic and taxonomic groups of Haloarchaea.</title>
        <authorList>
            <person name="Sorokin D.Y."/>
            <person name="Elcheninov A.G."/>
            <person name="Khizhniak T.V."/>
            <person name="Kolganova T.V."/>
            <person name="Kublanov I.V."/>
        </authorList>
    </citation>
    <scope>NUCLEOTIDE SEQUENCE [LARGE SCALE GENOMIC DNA]</scope>
    <source>
        <strain evidence="9 10">AArc-curdl1</strain>
    </source>
</reference>
<dbReference type="GO" id="GO:0062054">
    <property type="term" value="F:fluoride channel activity"/>
    <property type="evidence" value="ECO:0007669"/>
    <property type="project" value="UniProtKB-UniRule"/>
</dbReference>
<dbReference type="InterPro" id="IPR003691">
    <property type="entry name" value="FluC"/>
</dbReference>
<accession>A0AAP2Z6G6</accession>
<comment type="function">
    <text evidence="8">Fluoride-specific ion channel. Important for reducing fluoride concentration in the cell, thus reducing its toxicity.</text>
</comment>
<sequence>MSTDTILGRLELLALIGIGGFAGSNLRYFTLGVLPDELALLVVNVLGSTVLGFLVYEAQYTGFVDRKSRIVFTTGFLSSLTTYSGFAFQTATAADPLALGGIVVGNYALGFAGVLVGRQVARITRKRGDRS</sequence>
<dbReference type="HAMAP" id="MF_00454">
    <property type="entry name" value="FluC"/>
    <property type="match status" value="1"/>
</dbReference>
<feature type="transmembrane region" description="Helical" evidence="8">
    <location>
        <begin position="70"/>
        <end position="91"/>
    </location>
</feature>
<evidence type="ECO:0000256" key="4">
    <source>
        <dbReference type="ARBA" id="ARBA00022989"/>
    </source>
</evidence>
<feature type="transmembrane region" description="Helical" evidence="8">
    <location>
        <begin position="38"/>
        <end position="58"/>
    </location>
</feature>
<keyword evidence="10" id="KW-1185">Reference proteome</keyword>
<keyword evidence="8" id="KW-0813">Transport</keyword>
<keyword evidence="8" id="KW-0406">Ion transport</keyword>
<evidence type="ECO:0000256" key="7">
    <source>
        <dbReference type="ARBA" id="ARBA00035585"/>
    </source>
</evidence>
<proteinExistence type="inferred from homology"/>
<feature type="transmembrane region" description="Helical" evidence="8">
    <location>
        <begin position="12"/>
        <end position="32"/>
    </location>
</feature>
<comment type="catalytic activity">
    <reaction evidence="7">
        <text>fluoride(in) = fluoride(out)</text>
        <dbReference type="Rhea" id="RHEA:76159"/>
        <dbReference type="ChEBI" id="CHEBI:17051"/>
    </reaction>
    <physiologicalReaction direction="left-to-right" evidence="7">
        <dbReference type="Rhea" id="RHEA:76160"/>
    </physiologicalReaction>
</comment>
<evidence type="ECO:0000256" key="2">
    <source>
        <dbReference type="ARBA" id="ARBA00022475"/>
    </source>
</evidence>
<gene>
    <name evidence="8" type="primary">fluC</name>
    <name evidence="8" type="synonym">crcB</name>
    <name evidence="9" type="ORF">OB919_03370</name>
</gene>
<comment type="similarity">
    <text evidence="6 8">Belongs to the fluoride channel Fluc/FEX (TC 1.A.43) family.</text>
</comment>
<dbReference type="Proteomes" id="UP001321047">
    <property type="component" value="Unassembled WGS sequence"/>
</dbReference>
<keyword evidence="2 8" id="KW-1003">Cell membrane</keyword>
<dbReference type="EMBL" id="JAOPJZ010000002">
    <property type="protein sequence ID" value="MCU4751028.1"/>
    <property type="molecule type" value="Genomic_DNA"/>
</dbReference>
<evidence type="ECO:0000256" key="8">
    <source>
        <dbReference type="HAMAP-Rule" id="MF_00454"/>
    </source>
</evidence>
<comment type="subcellular location">
    <subcellularLocation>
        <location evidence="1 8">Cell membrane</location>
        <topology evidence="1 8">Multi-pass membrane protein</topology>
    </subcellularLocation>
</comment>
<evidence type="ECO:0000313" key="9">
    <source>
        <dbReference type="EMBL" id="MCU4751028.1"/>
    </source>
</evidence>
<dbReference type="GO" id="GO:0140114">
    <property type="term" value="P:cellular detoxification of fluoride"/>
    <property type="evidence" value="ECO:0007669"/>
    <property type="project" value="UniProtKB-UniRule"/>
</dbReference>
<evidence type="ECO:0000256" key="5">
    <source>
        <dbReference type="ARBA" id="ARBA00023136"/>
    </source>
</evidence>
<keyword evidence="3 8" id="KW-0812">Transmembrane</keyword>
<evidence type="ECO:0000256" key="6">
    <source>
        <dbReference type="ARBA" id="ARBA00035120"/>
    </source>
</evidence>